<keyword evidence="6 8" id="KW-0472">Membrane</keyword>
<comment type="caution">
    <text evidence="9">The sequence shown here is derived from an EMBL/GenBank/DDBJ whole genome shotgun (WGS) entry which is preliminary data.</text>
</comment>
<protein>
    <recommendedName>
        <fullName evidence="8">Putative manganese efflux pump MntP</fullName>
    </recommendedName>
</protein>
<dbReference type="GO" id="GO:0005886">
    <property type="term" value="C:plasma membrane"/>
    <property type="evidence" value="ECO:0007669"/>
    <property type="project" value="UniProtKB-SubCell"/>
</dbReference>
<dbReference type="PANTHER" id="PTHR35529:SF1">
    <property type="entry name" value="MANGANESE EFFLUX PUMP MNTP-RELATED"/>
    <property type="match status" value="1"/>
</dbReference>
<keyword evidence="3 8" id="KW-0812">Transmembrane</keyword>
<dbReference type="HAMAP" id="MF_01521">
    <property type="entry name" value="MntP_pump"/>
    <property type="match status" value="1"/>
</dbReference>
<proteinExistence type="inferred from homology"/>
<evidence type="ECO:0000256" key="8">
    <source>
        <dbReference type="HAMAP-Rule" id="MF_01521"/>
    </source>
</evidence>
<keyword evidence="5 8" id="KW-0406">Ion transport</keyword>
<feature type="transmembrane region" description="Helical" evidence="8">
    <location>
        <begin position="130"/>
        <end position="149"/>
    </location>
</feature>
<feature type="transmembrane region" description="Helical" evidence="8">
    <location>
        <begin position="71"/>
        <end position="90"/>
    </location>
</feature>
<evidence type="ECO:0000256" key="1">
    <source>
        <dbReference type="ARBA" id="ARBA00022448"/>
    </source>
</evidence>
<dbReference type="Proteomes" id="UP000823928">
    <property type="component" value="Unassembled WGS sequence"/>
</dbReference>
<dbReference type="EMBL" id="DVIU01000221">
    <property type="protein sequence ID" value="HIS37206.1"/>
    <property type="molecule type" value="Genomic_DNA"/>
</dbReference>
<evidence type="ECO:0000256" key="4">
    <source>
        <dbReference type="ARBA" id="ARBA00022989"/>
    </source>
</evidence>
<reference evidence="9" key="2">
    <citation type="journal article" date="2021" name="PeerJ">
        <title>Extensive microbial diversity within the chicken gut microbiome revealed by metagenomics and culture.</title>
        <authorList>
            <person name="Gilroy R."/>
            <person name="Ravi A."/>
            <person name="Getino M."/>
            <person name="Pursley I."/>
            <person name="Horton D.L."/>
            <person name="Alikhan N.F."/>
            <person name="Baker D."/>
            <person name="Gharbi K."/>
            <person name="Hall N."/>
            <person name="Watson M."/>
            <person name="Adriaenssens E.M."/>
            <person name="Foster-Nyarko E."/>
            <person name="Jarju S."/>
            <person name="Secka A."/>
            <person name="Antonio M."/>
            <person name="Oren A."/>
            <person name="Chaudhuri R.R."/>
            <person name="La Ragione R."/>
            <person name="Hildebrand F."/>
            <person name="Pallen M.J."/>
        </authorList>
    </citation>
    <scope>NUCLEOTIDE SEQUENCE</scope>
    <source>
        <strain evidence="9">6276</strain>
    </source>
</reference>
<evidence type="ECO:0000313" key="10">
    <source>
        <dbReference type="Proteomes" id="UP000823928"/>
    </source>
</evidence>
<evidence type="ECO:0000256" key="3">
    <source>
        <dbReference type="ARBA" id="ARBA00022692"/>
    </source>
</evidence>
<sequence>MNLFEIILLAIALGIDCLVVSFSQGLIFNKNRTKNSLALAATMGIFQGIMPVLGYFGAGVVSVYVEKFSHWLVFVIFLFLGIKFIAEAFFEKEDTICCIGFRCLMSMGFATSIDAFAAGVSLNFTGTKLLIPALIIGTASFLMSSGGFWFGNCFKKFPSRILEISGGLILIGLALKALV</sequence>
<dbReference type="AlphaFoldDB" id="A0A9D1JNN6"/>
<comment type="subcellular location">
    <subcellularLocation>
        <location evidence="8">Cell membrane</location>
        <topology evidence="8">Multi-pass membrane protein</topology>
    </subcellularLocation>
</comment>
<dbReference type="Pfam" id="PF02659">
    <property type="entry name" value="Mntp"/>
    <property type="match status" value="1"/>
</dbReference>
<dbReference type="GO" id="GO:0005384">
    <property type="term" value="F:manganese ion transmembrane transporter activity"/>
    <property type="evidence" value="ECO:0007669"/>
    <property type="project" value="UniProtKB-UniRule"/>
</dbReference>
<comment type="function">
    <text evidence="8">Probably functions as a manganese efflux pump.</text>
</comment>
<comment type="similarity">
    <text evidence="8">Belongs to the MntP (TC 9.B.29) family.</text>
</comment>
<evidence type="ECO:0000313" key="9">
    <source>
        <dbReference type="EMBL" id="HIS37206.1"/>
    </source>
</evidence>
<keyword evidence="2 8" id="KW-1003">Cell membrane</keyword>
<keyword evidence="7 8" id="KW-0464">Manganese</keyword>
<feature type="transmembrane region" description="Helical" evidence="8">
    <location>
        <begin position="6"/>
        <end position="27"/>
    </location>
</feature>
<gene>
    <name evidence="8" type="primary">mntP</name>
    <name evidence="9" type="ORF">IAC10_11360</name>
</gene>
<evidence type="ECO:0000256" key="7">
    <source>
        <dbReference type="ARBA" id="ARBA00023211"/>
    </source>
</evidence>
<keyword evidence="1 8" id="KW-0813">Transport</keyword>
<dbReference type="InterPro" id="IPR022929">
    <property type="entry name" value="Put_MntP"/>
</dbReference>
<feature type="transmembrane region" description="Helical" evidence="8">
    <location>
        <begin position="102"/>
        <end position="124"/>
    </location>
</feature>
<accession>A0A9D1JNN6</accession>
<dbReference type="PANTHER" id="PTHR35529">
    <property type="entry name" value="MANGANESE EFFLUX PUMP MNTP-RELATED"/>
    <property type="match status" value="1"/>
</dbReference>
<name>A0A9D1JNN6_9BACT</name>
<reference evidence="9" key="1">
    <citation type="submission" date="2020-10" db="EMBL/GenBank/DDBJ databases">
        <authorList>
            <person name="Gilroy R."/>
        </authorList>
    </citation>
    <scope>NUCLEOTIDE SEQUENCE</scope>
    <source>
        <strain evidence="9">6276</strain>
    </source>
</reference>
<evidence type="ECO:0000256" key="6">
    <source>
        <dbReference type="ARBA" id="ARBA00023136"/>
    </source>
</evidence>
<dbReference type="InterPro" id="IPR003810">
    <property type="entry name" value="Mntp/YtaF"/>
</dbReference>
<keyword evidence="4 8" id="KW-1133">Transmembrane helix</keyword>
<feature type="transmembrane region" description="Helical" evidence="8">
    <location>
        <begin position="39"/>
        <end position="65"/>
    </location>
</feature>
<evidence type="ECO:0000256" key="5">
    <source>
        <dbReference type="ARBA" id="ARBA00023065"/>
    </source>
</evidence>
<organism evidence="9 10">
    <name type="scientific">Candidatus Scatousia excrementigallinarum</name>
    <dbReference type="NCBI Taxonomy" id="2840935"/>
    <lineage>
        <taxon>Bacteria</taxon>
        <taxon>Candidatus Scatousia</taxon>
    </lineage>
</organism>
<evidence type="ECO:0000256" key="2">
    <source>
        <dbReference type="ARBA" id="ARBA00022475"/>
    </source>
</evidence>